<comment type="caution">
    <text evidence="1">The sequence shown here is derived from an EMBL/GenBank/DDBJ whole genome shotgun (WGS) entry which is preliminary data.</text>
</comment>
<sequence>MAGLCEGGNEPLGSLKAKEEMILRDILVELNDSCEQYGMKINANKTTSMVIGRKIKMVNLRVLNEAVEQVGSFIFLECTISSNMSCCQVVKRRIAMAKKAFNRKGASSADLWKNN</sequence>
<gene>
    <name evidence="1" type="ORF">ANN_02866</name>
</gene>
<name>A0ABQ8TXH8_PERAM</name>
<organism evidence="1 2">
    <name type="scientific">Periplaneta americana</name>
    <name type="common">American cockroach</name>
    <name type="synonym">Blatta americana</name>
    <dbReference type="NCBI Taxonomy" id="6978"/>
    <lineage>
        <taxon>Eukaryota</taxon>
        <taxon>Metazoa</taxon>
        <taxon>Ecdysozoa</taxon>
        <taxon>Arthropoda</taxon>
        <taxon>Hexapoda</taxon>
        <taxon>Insecta</taxon>
        <taxon>Pterygota</taxon>
        <taxon>Neoptera</taxon>
        <taxon>Polyneoptera</taxon>
        <taxon>Dictyoptera</taxon>
        <taxon>Blattodea</taxon>
        <taxon>Blattoidea</taxon>
        <taxon>Blattidae</taxon>
        <taxon>Blattinae</taxon>
        <taxon>Periplaneta</taxon>
    </lineage>
</organism>
<accession>A0ABQ8TXH8</accession>
<proteinExistence type="predicted"/>
<dbReference type="Proteomes" id="UP001148838">
    <property type="component" value="Unassembled WGS sequence"/>
</dbReference>
<protein>
    <submittedName>
        <fullName evidence="1">Uncharacterized protein</fullName>
    </submittedName>
</protein>
<keyword evidence="2" id="KW-1185">Reference proteome</keyword>
<evidence type="ECO:0000313" key="2">
    <source>
        <dbReference type="Proteomes" id="UP001148838"/>
    </source>
</evidence>
<reference evidence="1 2" key="1">
    <citation type="journal article" date="2022" name="Allergy">
        <title>Genome assembly and annotation of Periplaneta americana reveal a comprehensive cockroach allergen profile.</title>
        <authorList>
            <person name="Wang L."/>
            <person name="Xiong Q."/>
            <person name="Saelim N."/>
            <person name="Wang L."/>
            <person name="Nong W."/>
            <person name="Wan A.T."/>
            <person name="Shi M."/>
            <person name="Liu X."/>
            <person name="Cao Q."/>
            <person name="Hui J.H.L."/>
            <person name="Sookrung N."/>
            <person name="Leung T.F."/>
            <person name="Tungtrongchitr A."/>
            <person name="Tsui S.K.W."/>
        </authorList>
    </citation>
    <scope>NUCLEOTIDE SEQUENCE [LARGE SCALE GENOMIC DNA]</scope>
    <source>
        <strain evidence="1">PWHHKU_190912</strain>
    </source>
</reference>
<evidence type="ECO:0000313" key="1">
    <source>
        <dbReference type="EMBL" id="KAJ4451404.1"/>
    </source>
</evidence>
<dbReference type="EMBL" id="JAJSOF020000001">
    <property type="protein sequence ID" value="KAJ4451404.1"/>
    <property type="molecule type" value="Genomic_DNA"/>
</dbReference>